<dbReference type="Proteomes" id="UP000655225">
    <property type="component" value="Unassembled WGS sequence"/>
</dbReference>
<sequence length="127" mass="14051">MVRDRITSTNGIMEFDFGLPSMHIHTRIINPSLTTPDHLACLQHQLHRLMINIYISFLAGTSLAGTSLTGTSQREVLHSSIAHSFPKLLDHPHSSPFPIFLPTNPPILQFLSSEIVPTMLVTILSAT</sequence>
<dbReference type="EMBL" id="JABCRI010000006">
    <property type="protein sequence ID" value="KAF8404456.1"/>
    <property type="molecule type" value="Genomic_DNA"/>
</dbReference>
<protein>
    <submittedName>
        <fullName evidence="1">Uncharacterized protein</fullName>
    </submittedName>
</protein>
<reference evidence="1 2" key="1">
    <citation type="submission" date="2020-04" db="EMBL/GenBank/DDBJ databases">
        <title>Plant Genome Project.</title>
        <authorList>
            <person name="Zhang R.-G."/>
        </authorList>
    </citation>
    <scope>NUCLEOTIDE SEQUENCE [LARGE SCALE GENOMIC DNA]</scope>
    <source>
        <strain evidence="1">YNK0</strain>
        <tissue evidence="1">Leaf</tissue>
    </source>
</reference>
<comment type="caution">
    <text evidence="1">The sequence shown here is derived from an EMBL/GenBank/DDBJ whole genome shotgun (WGS) entry which is preliminary data.</text>
</comment>
<proteinExistence type="predicted"/>
<name>A0A834ZD85_TETSI</name>
<keyword evidence="2" id="KW-1185">Reference proteome</keyword>
<gene>
    <name evidence="1" type="ORF">HHK36_009341</name>
</gene>
<organism evidence="1 2">
    <name type="scientific">Tetracentron sinense</name>
    <name type="common">Spur-leaf</name>
    <dbReference type="NCBI Taxonomy" id="13715"/>
    <lineage>
        <taxon>Eukaryota</taxon>
        <taxon>Viridiplantae</taxon>
        <taxon>Streptophyta</taxon>
        <taxon>Embryophyta</taxon>
        <taxon>Tracheophyta</taxon>
        <taxon>Spermatophyta</taxon>
        <taxon>Magnoliopsida</taxon>
        <taxon>Trochodendrales</taxon>
        <taxon>Trochodendraceae</taxon>
        <taxon>Tetracentron</taxon>
    </lineage>
</organism>
<dbReference type="AlphaFoldDB" id="A0A834ZD85"/>
<evidence type="ECO:0000313" key="2">
    <source>
        <dbReference type="Proteomes" id="UP000655225"/>
    </source>
</evidence>
<accession>A0A834ZD85</accession>
<evidence type="ECO:0000313" key="1">
    <source>
        <dbReference type="EMBL" id="KAF8404456.1"/>
    </source>
</evidence>